<comment type="caution">
    <text evidence="1">The sequence shown here is derived from an EMBL/GenBank/DDBJ whole genome shotgun (WGS) entry which is preliminary data.</text>
</comment>
<accession>A0A101LW62</accession>
<organism evidence="1">
    <name type="scientific">Picea glauca</name>
    <name type="common">White spruce</name>
    <name type="synonym">Pinus glauca</name>
    <dbReference type="NCBI Taxonomy" id="3330"/>
    <lineage>
        <taxon>Eukaryota</taxon>
        <taxon>Viridiplantae</taxon>
        <taxon>Streptophyta</taxon>
        <taxon>Embryophyta</taxon>
        <taxon>Tracheophyta</taxon>
        <taxon>Spermatophyta</taxon>
        <taxon>Pinopsida</taxon>
        <taxon>Pinidae</taxon>
        <taxon>Conifers I</taxon>
        <taxon>Pinales</taxon>
        <taxon>Pinaceae</taxon>
        <taxon>Picea</taxon>
    </lineage>
</organism>
<proteinExistence type="predicted"/>
<name>A0A101LW62_PICGL</name>
<sequence>MYLTSLFPLISVPDLRVGPHPLERGIKVLLRARPEGEEHEASQVGIGLYLRTPE</sequence>
<protein>
    <submittedName>
        <fullName evidence="1">Uncharacterized protein</fullName>
    </submittedName>
</protein>
<dbReference type="EMBL" id="LKAM01000011">
    <property type="protein sequence ID" value="KUM46466.1"/>
    <property type="molecule type" value="Genomic_DNA"/>
</dbReference>
<evidence type="ECO:0000313" key="1">
    <source>
        <dbReference type="EMBL" id="KUM46466.1"/>
    </source>
</evidence>
<geneLocation type="mitochondrion" evidence="1"/>
<gene>
    <name evidence="1" type="ORF">ABT39_MTgene1567</name>
</gene>
<keyword evidence="1" id="KW-0496">Mitochondrion</keyword>
<reference evidence="1" key="1">
    <citation type="journal article" date="2015" name="Genome Biol. Evol.">
        <title>Organellar Genomes of White Spruce (Picea glauca): Assembly and Annotation.</title>
        <authorList>
            <person name="Jackman S.D."/>
            <person name="Warren R.L."/>
            <person name="Gibb E.A."/>
            <person name="Vandervalk B.P."/>
            <person name="Mohamadi H."/>
            <person name="Chu J."/>
            <person name="Raymond A."/>
            <person name="Pleasance S."/>
            <person name="Coope R."/>
            <person name="Wildung M.R."/>
            <person name="Ritland C.E."/>
            <person name="Bousquet J."/>
            <person name="Jones S.J."/>
            <person name="Bohlmann J."/>
            <person name="Birol I."/>
        </authorList>
    </citation>
    <scope>NUCLEOTIDE SEQUENCE [LARGE SCALE GENOMIC DNA]</scope>
    <source>
        <tissue evidence="1">Flushing bud</tissue>
    </source>
</reference>
<dbReference type="AlphaFoldDB" id="A0A101LW62"/>